<protein>
    <recommendedName>
        <fullName evidence="1">Retrovirus-related Pol polyprotein from transposon TNT 1-94-like beta-barrel domain-containing protein</fullName>
    </recommendedName>
</protein>
<proteinExistence type="predicted"/>
<name>A0ABR2FBD0_9ROSI</name>
<gene>
    <name evidence="2" type="ORF">V6N12_063314</name>
</gene>
<accession>A0ABR2FBD0</accession>
<reference evidence="2 3" key="1">
    <citation type="journal article" date="2024" name="G3 (Bethesda)">
        <title>Genome assembly of Hibiscus sabdariffa L. provides insights into metabolisms of medicinal natural products.</title>
        <authorList>
            <person name="Kim T."/>
        </authorList>
    </citation>
    <scope>NUCLEOTIDE SEQUENCE [LARGE SCALE GENOMIC DNA]</scope>
    <source>
        <strain evidence="2">TK-2024</strain>
        <tissue evidence="2">Old leaves</tissue>
    </source>
</reference>
<feature type="domain" description="Retrovirus-related Pol polyprotein from transposon TNT 1-94-like beta-barrel" evidence="1">
    <location>
        <begin position="43"/>
        <end position="116"/>
    </location>
</feature>
<dbReference type="InterPro" id="IPR054722">
    <property type="entry name" value="PolX-like_BBD"/>
</dbReference>
<evidence type="ECO:0000313" key="2">
    <source>
        <dbReference type="EMBL" id="KAK8575646.1"/>
    </source>
</evidence>
<evidence type="ECO:0000313" key="3">
    <source>
        <dbReference type="Proteomes" id="UP001472677"/>
    </source>
</evidence>
<evidence type="ECO:0000259" key="1">
    <source>
        <dbReference type="Pfam" id="PF22936"/>
    </source>
</evidence>
<organism evidence="2 3">
    <name type="scientific">Hibiscus sabdariffa</name>
    <name type="common">roselle</name>
    <dbReference type="NCBI Taxonomy" id="183260"/>
    <lineage>
        <taxon>Eukaryota</taxon>
        <taxon>Viridiplantae</taxon>
        <taxon>Streptophyta</taxon>
        <taxon>Embryophyta</taxon>
        <taxon>Tracheophyta</taxon>
        <taxon>Spermatophyta</taxon>
        <taxon>Magnoliopsida</taxon>
        <taxon>eudicotyledons</taxon>
        <taxon>Gunneridae</taxon>
        <taxon>Pentapetalae</taxon>
        <taxon>rosids</taxon>
        <taxon>malvids</taxon>
        <taxon>Malvales</taxon>
        <taxon>Malvaceae</taxon>
        <taxon>Malvoideae</taxon>
        <taxon>Hibiscus</taxon>
    </lineage>
</organism>
<keyword evidence="3" id="KW-1185">Reference proteome</keyword>
<sequence length="219" mass="23762">MLTSQLQAASIPDIPSSSVNLAMQGKILSFVNSLSSFNVKNCWIIDSRASRHACYSKDLFESLSPITVVTILLPNKTVVLVGFAGNIRLLDHILLKDVLYVPEFRFNLLAVSSLIKDTDLSVLFSKTHCVIQDLYQVIGKADSLIDPFPDTVLPYIVHDVSSMTQPQVASVSRESDALLSAINSGAIKDNVSSPLVPKDVHIHEFSPASISSNGQDHGS</sequence>
<dbReference type="EMBL" id="JBBPBM010000007">
    <property type="protein sequence ID" value="KAK8575646.1"/>
    <property type="molecule type" value="Genomic_DNA"/>
</dbReference>
<dbReference type="Proteomes" id="UP001472677">
    <property type="component" value="Unassembled WGS sequence"/>
</dbReference>
<dbReference type="Pfam" id="PF22936">
    <property type="entry name" value="Pol_BBD"/>
    <property type="match status" value="1"/>
</dbReference>
<comment type="caution">
    <text evidence="2">The sequence shown here is derived from an EMBL/GenBank/DDBJ whole genome shotgun (WGS) entry which is preliminary data.</text>
</comment>